<dbReference type="PANTHER" id="PTHR43394:SF1">
    <property type="entry name" value="ATP-BINDING CASSETTE SUB-FAMILY B MEMBER 10, MITOCHONDRIAL"/>
    <property type="match status" value="1"/>
</dbReference>
<evidence type="ECO:0000256" key="7">
    <source>
        <dbReference type="SAM" id="Phobius"/>
    </source>
</evidence>
<evidence type="ECO:0000256" key="1">
    <source>
        <dbReference type="ARBA" id="ARBA00004651"/>
    </source>
</evidence>
<evidence type="ECO:0000256" key="2">
    <source>
        <dbReference type="ARBA" id="ARBA00022692"/>
    </source>
</evidence>
<dbReference type="SUPFAM" id="SSF90123">
    <property type="entry name" value="ABC transporter transmembrane region"/>
    <property type="match status" value="1"/>
</dbReference>
<dbReference type="PROSITE" id="PS50929">
    <property type="entry name" value="ABC_TM1F"/>
    <property type="match status" value="1"/>
</dbReference>
<evidence type="ECO:0000313" key="11">
    <source>
        <dbReference type="Proteomes" id="UP000647587"/>
    </source>
</evidence>
<keyword evidence="3" id="KW-0547">Nucleotide-binding</keyword>
<keyword evidence="4 10" id="KW-0067">ATP-binding</keyword>
<dbReference type="SMART" id="SM00382">
    <property type="entry name" value="AAA"/>
    <property type="match status" value="1"/>
</dbReference>
<dbReference type="InterPro" id="IPR027417">
    <property type="entry name" value="P-loop_NTPase"/>
</dbReference>
<feature type="transmembrane region" description="Helical" evidence="7">
    <location>
        <begin position="177"/>
        <end position="195"/>
    </location>
</feature>
<comment type="caution">
    <text evidence="10">The sequence shown here is derived from an EMBL/GenBank/DDBJ whole genome shotgun (WGS) entry which is preliminary data.</text>
</comment>
<reference evidence="11" key="1">
    <citation type="journal article" date="2019" name="Int. J. Syst. Evol. Microbiol.">
        <title>The Global Catalogue of Microorganisms (GCM) 10K type strain sequencing project: providing services to taxonomists for standard genome sequencing and annotation.</title>
        <authorList>
            <consortium name="The Broad Institute Genomics Platform"/>
            <consortium name="The Broad Institute Genome Sequencing Center for Infectious Disease"/>
            <person name="Wu L."/>
            <person name="Ma J."/>
        </authorList>
    </citation>
    <scope>NUCLEOTIDE SEQUENCE [LARGE SCALE GENOMIC DNA]</scope>
    <source>
        <strain evidence="11">JCM 30331</strain>
    </source>
</reference>
<keyword evidence="5 7" id="KW-1133">Transmembrane helix</keyword>
<feature type="domain" description="ABC transmembrane type-1" evidence="9">
    <location>
        <begin position="35"/>
        <end position="320"/>
    </location>
</feature>
<sequence>MASSARDPSSPRVKRDPKQLARLLAYARPYRGMFLLGLVATLLSSGLNLVFPLLFGQLIDASFLRVGSTDTGLLDRTVVALLGIFALSSLFGAVQSYLLSRVGVSVVADLRRSLFAHLLTLSPRFFAEHKTGDLTSRLTADVGTVQTVTSTALAQLAAQVVSLIGAGTLLVLTSPRLSLLTLAVIPLVIGIAVMIGRRIRKVSREVQDRVAEANASAEEAISGVRVVQSFTAEDIERGRYGQGVLASFLAALRRARLQALMGGTMSFLTFGALAVMLWFGGRQVMAGDLTPGNLVTFLIYALQVGGTVAALTGISNQFQEALGASGRIFELLDERSDLPETTAPVPLPRAQGSVAFDRVTFGYGGAPILRRLNFDVPAGQVVALVGPSGAGKTTLVNLISRFWDVSEGALLVDGHDVRAYALRDLRTQVGLVPQETLLFSGSIEDNIRYGHPGASPAEVMAAARAANAHTFVQDFPQGYATLVGERGVKLSGGQRQRVAIARALLKNPRILILDEATSALDNESEALVQEALEMLMQGRTTFIIAHRLSTIRNAERILVLNAGEIVEDGTHTELMKADGLYRELYELQYRKEQVARAELV</sequence>
<keyword evidence="11" id="KW-1185">Reference proteome</keyword>
<feature type="transmembrane region" description="Helical" evidence="7">
    <location>
        <begin position="32"/>
        <end position="59"/>
    </location>
</feature>
<accession>A0ABQ2F349</accession>
<name>A0ABQ2F349_9DEIO</name>
<dbReference type="CDD" id="cd18576">
    <property type="entry name" value="ABC_6TM_bac_exporter_ABCB8_10_like"/>
    <property type="match status" value="1"/>
</dbReference>
<evidence type="ECO:0000313" key="10">
    <source>
        <dbReference type="EMBL" id="GGK36136.1"/>
    </source>
</evidence>
<dbReference type="InterPro" id="IPR003593">
    <property type="entry name" value="AAA+_ATPase"/>
</dbReference>
<keyword evidence="2 7" id="KW-0812">Transmembrane</keyword>
<evidence type="ECO:0000256" key="3">
    <source>
        <dbReference type="ARBA" id="ARBA00022741"/>
    </source>
</evidence>
<evidence type="ECO:0000259" key="8">
    <source>
        <dbReference type="PROSITE" id="PS50893"/>
    </source>
</evidence>
<dbReference type="InterPro" id="IPR036640">
    <property type="entry name" value="ABC1_TM_sf"/>
</dbReference>
<dbReference type="Pfam" id="PF00005">
    <property type="entry name" value="ABC_tran"/>
    <property type="match status" value="1"/>
</dbReference>
<dbReference type="Gene3D" id="1.20.1560.10">
    <property type="entry name" value="ABC transporter type 1, transmembrane domain"/>
    <property type="match status" value="1"/>
</dbReference>
<dbReference type="InterPro" id="IPR003439">
    <property type="entry name" value="ABC_transporter-like_ATP-bd"/>
</dbReference>
<gene>
    <name evidence="10" type="ORF">GCM10008955_32580</name>
</gene>
<protein>
    <submittedName>
        <fullName evidence="10">ABC transporter ATP-binding protein</fullName>
    </submittedName>
</protein>
<dbReference type="SUPFAM" id="SSF52540">
    <property type="entry name" value="P-loop containing nucleoside triphosphate hydrolases"/>
    <property type="match status" value="1"/>
</dbReference>
<comment type="subcellular location">
    <subcellularLocation>
        <location evidence="1">Cell membrane</location>
        <topology evidence="1">Multi-pass membrane protein</topology>
    </subcellularLocation>
</comment>
<evidence type="ECO:0000256" key="6">
    <source>
        <dbReference type="ARBA" id="ARBA00023136"/>
    </source>
</evidence>
<dbReference type="Gene3D" id="3.40.50.300">
    <property type="entry name" value="P-loop containing nucleotide triphosphate hydrolases"/>
    <property type="match status" value="1"/>
</dbReference>
<evidence type="ECO:0000256" key="5">
    <source>
        <dbReference type="ARBA" id="ARBA00022989"/>
    </source>
</evidence>
<dbReference type="Pfam" id="PF00664">
    <property type="entry name" value="ABC_membrane"/>
    <property type="match status" value="1"/>
</dbReference>
<feature type="transmembrane region" description="Helical" evidence="7">
    <location>
        <begin position="294"/>
        <end position="314"/>
    </location>
</feature>
<feature type="transmembrane region" description="Helical" evidence="7">
    <location>
        <begin position="79"/>
        <end position="99"/>
    </location>
</feature>
<dbReference type="InterPro" id="IPR011527">
    <property type="entry name" value="ABC1_TM_dom"/>
</dbReference>
<feature type="transmembrane region" description="Helical" evidence="7">
    <location>
        <begin position="259"/>
        <end position="279"/>
    </location>
</feature>
<evidence type="ECO:0000259" key="9">
    <source>
        <dbReference type="PROSITE" id="PS50929"/>
    </source>
</evidence>
<dbReference type="InterPro" id="IPR017871">
    <property type="entry name" value="ABC_transporter-like_CS"/>
</dbReference>
<dbReference type="PROSITE" id="PS50893">
    <property type="entry name" value="ABC_TRANSPORTER_2"/>
    <property type="match status" value="1"/>
</dbReference>
<dbReference type="PROSITE" id="PS00211">
    <property type="entry name" value="ABC_TRANSPORTER_1"/>
    <property type="match status" value="1"/>
</dbReference>
<keyword evidence="6 7" id="KW-0472">Membrane</keyword>
<feature type="domain" description="ABC transporter" evidence="8">
    <location>
        <begin position="354"/>
        <end position="587"/>
    </location>
</feature>
<organism evidence="10 11">
    <name type="scientific">Deinococcus malanensis</name>
    <dbReference type="NCBI Taxonomy" id="1706855"/>
    <lineage>
        <taxon>Bacteria</taxon>
        <taxon>Thermotogati</taxon>
        <taxon>Deinococcota</taxon>
        <taxon>Deinococci</taxon>
        <taxon>Deinococcales</taxon>
        <taxon>Deinococcaceae</taxon>
        <taxon>Deinococcus</taxon>
    </lineage>
</organism>
<dbReference type="InterPro" id="IPR039421">
    <property type="entry name" value="Type_1_exporter"/>
</dbReference>
<dbReference type="EMBL" id="BMPP01000016">
    <property type="protein sequence ID" value="GGK36136.1"/>
    <property type="molecule type" value="Genomic_DNA"/>
</dbReference>
<dbReference type="GO" id="GO:0005524">
    <property type="term" value="F:ATP binding"/>
    <property type="evidence" value="ECO:0007669"/>
    <property type="project" value="UniProtKB-KW"/>
</dbReference>
<dbReference type="PANTHER" id="PTHR43394">
    <property type="entry name" value="ATP-DEPENDENT PERMEASE MDL1, MITOCHONDRIAL"/>
    <property type="match status" value="1"/>
</dbReference>
<proteinExistence type="predicted"/>
<dbReference type="Proteomes" id="UP000647587">
    <property type="component" value="Unassembled WGS sequence"/>
</dbReference>
<evidence type="ECO:0000256" key="4">
    <source>
        <dbReference type="ARBA" id="ARBA00022840"/>
    </source>
</evidence>